<gene>
    <name evidence="1" type="ORF">LPB144_09395</name>
</gene>
<dbReference type="Proteomes" id="UP000182510">
    <property type="component" value="Chromosome"/>
</dbReference>
<organism evidence="1 2">
    <name type="scientific">Christiangramia salexigens</name>
    <dbReference type="NCBI Taxonomy" id="1913577"/>
    <lineage>
        <taxon>Bacteria</taxon>
        <taxon>Pseudomonadati</taxon>
        <taxon>Bacteroidota</taxon>
        <taxon>Flavobacteriia</taxon>
        <taxon>Flavobacteriales</taxon>
        <taxon>Flavobacteriaceae</taxon>
        <taxon>Christiangramia</taxon>
    </lineage>
</organism>
<dbReference type="PANTHER" id="PTHR48098">
    <property type="entry name" value="ENTEROCHELIN ESTERASE-RELATED"/>
    <property type="match status" value="1"/>
</dbReference>
<evidence type="ECO:0000313" key="2">
    <source>
        <dbReference type="Proteomes" id="UP000182510"/>
    </source>
</evidence>
<evidence type="ECO:0000313" key="1">
    <source>
        <dbReference type="EMBL" id="APG60602.1"/>
    </source>
</evidence>
<keyword evidence="2" id="KW-1185">Reference proteome</keyword>
<name>A0A1L3J659_9FLAO</name>
<dbReference type="InterPro" id="IPR050583">
    <property type="entry name" value="Mycobacterial_A85_antigen"/>
</dbReference>
<dbReference type="InterPro" id="IPR000801">
    <property type="entry name" value="Esterase-like"/>
</dbReference>
<dbReference type="EMBL" id="CP018153">
    <property type="protein sequence ID" value="APG60602.1"/>
    <property type="molecule type" value="Genomic_DNA"/>
</dbReference>
<accession>A0A1L3J659</accession>
<dbReference type="OrthoDB" id="1142077at2"/>
<reference evidence="1 2" key="1">
    <citation type="submission" date="2016-11" db="EMBL/GenBank/DDBJ databases">
        <title>Gramella sp. LPB0144 isolated from marine environment.</title>
        <authorList>
            <person name="Kim E."/>
            <person name="Yi H."/>
        </authorList>
    </citation>
    <scope>NUCLEOTIDE SEQUENCE [LARGE SCALE GENOMIC DNA]</scope>
    <source>
        <strain evidence="1 2">LPB0144</strain>
    </source>
</reference>
<dbReference type="AlphaFoldDB" id="A0A1L3J659"/>
<dbReference type="Pfam" id="PF00756">
    <property type="entry name" value="Esterase"/>
    <property type="match status" value="1"/>
</dbReference>
<dbReference type="RefSeq" id="WP_072553292.1">
    <property type="nucleotide sequence ID" value="NZ_CP018153.1"/>
</dbReference>
<dbReference type="InterPro" id="IPR011990">
    <property type="entry name" value="TPR-like_helical_dom_sf"/>
</dbReference>
<dbReference type="STRING" id="1913577.LPB144_09395"/>
<sequence length="382" mass="44590">MRRLLPFVMAILMPFLQHSQTKYESITSEKLGETRQLKIQLPRNYNENQKKRYPVMIVLDGDYLFEPVAGMVDYYSYWEEMPEMIVVGINQGGIRMEDTSYGENNFLPAEKGARFFEFIGMELLASLDQKYRTTSFRVITGHDFTSNFINYYLMKENPLFKGYINLSPDLAPETANRVTSSLKSAESKKWYYLATATNDIPGLKENILSFDNQLKTVENELVEYKFDNFQNATHYSLVGKAIPSALEDMFKTFGPINKKDYNEILLQTSISPTQYLIDKYNSINELYGVKKQVRLNDFLAIYNAIEKTKNWQDYKDLYKIAYENYPGTMLGTFFEARYEEETGNPKKAMRIYQNAYGQQKIAFLDTDFMLERAEAIKKDFGY</sequence>
<dbReference type="Gene3D" id="1.25.40.10">
    <property type="entry name" value="Tetratricopeptide repeat domain"/>
    <property type="match status" value="1"/>
</dbReference>
<protein>
    <submittedName>
        <fullName evidence="1">Esterase</fullName>
    </submittedName>
</protein>
<dbReference type="KEGG" id="grl:LPB144_09395"/>
<dbReference type="SUPFAM" id="SSF53474">
    <property type="entry name" value="alpha/beta-Hydrolases"/>
    <property type="match status" value="1"/>
</dbReference>
<dbReference type="Gene3D" id="3.40.50.1820">
    <property type="entry name" value="alpha/beta hydrolase"/>
    <property type="match status" value="1"/>
</dbReference>
<dbReference type="PANTHER" id="PTHR48098:SF6">
    <property type="entry name" value="FERRI-BACILLIBACTIN ESTERASE BESA"/>
    <property type="match status" value="1"/>
</dbReference>
<proteinExistence type="predicted"/>
<dbReference type="InterPro" id="IPR029058">
    <property type="entry name" value="AB_hydrolase_fold"/>
</dbReference>